<comment type="caution">
    <text evidence="1">The sequence shown here is derived from an EMBL/GenBank/DDBJ whole genome shotgun (WGS) entry which is preliminary data.</text>
</comment>
<organism evidence="1 2">
    <name type="scientific">Pseudoduganella violacea</name>
    <dbReference type="NCBI Taxonomy" id="1715466"/>
    <lineage>
        <taxon>Bacteria</taxon>
        <taxon>Pseudomonadati</taxon>
        <taxon>Pseudomonadota</taxon>
        <taxon>Betaproteobacteria</taxon>
        <taxon>Burkholderiales</taxon>
        <taxon>Oxalobacteraceae</taxon>
        <taxon>Telluria group</taxon>
        <taxon>Pseudoduganella</taxon>
    </lineage>
</organism>
<dbReference type="EMBL" id="JACHXD010000005">
    <property type="protein sequence ID" value="MBB3119299.1"/>
    <property type="molecule type" value="Genomic_DNA"/>
</dbReference>
<reference evidence="1 2" key="1">
    <citation type="submission" date="2020-08" db="EMBL/GenBank/DDBJ databases">
        <title>Genomic Encyclopedia of Type Strains, Phase III (KMG-III): the genomes of soil and plant-associated and newly described type strains.</title>
        <authorList>
            <person name="Whitman W."/>
        </authorList>
    </citation>
    <scope>NUCLEOTIDE SEQUENCE [LARGE SCALE GENOMIC DNA]</scope>
    <source>
        <strain evidence="1 2">CECT 8897</strain>
    </source>
</reference>
<dbReference type="Proteomes" id="UP000541535">
    <property type="component" value="Unassembled WGS sequence"/>
</dbReference>
<name>A0A7W5FTZ6_9BURK</name>
<dbReference type="AlphaFoldDB" id="A0A7W5FTZ6"/>
<gene>
    <name evidence="1" type="ORF">FHS03_002350</name>
</gene>
<protein>
    <recommendedName>
        <fullName evidence="3">DUF4329 domain-containing protein</fullName>
    </recommendedName>
</protein>
<accession>A0A7W5FTZ6</accession>
<dbReference type="RefSeq" id="WP_183441130.1">
    <property type="nucleotide sequence ID" value="NZ_JACHXD010000005.1"/>
</dbReference>
<evidence type="ECO:0008006" key="3">
    <source>
        <dbReference type="Google" id="ProtNLM"/>
    </source>
</evidence>
<evidence type="ECO:0000313" key="2">
    <source>
        <dbReference type="Proteomes" id="UP000541535"/>
    </source>
</evidence>
<evidence type="ECO:0000313" key="1">
    <source>
        <dbReference type="EMBL" id="MBB3119299.1"/>
    </source>
</evidence>
<sequence>MSDQIMPPITVIGSNDEHYDPFPLFRPFPNMGPPPPGQFSHDSYCTVHQSLAPDIIPKDLSLEFLRDTAIHIANKIIHTPGSQNHEIGTFIIKMANGSLRTSELVKGELHNVNFASGPLNAGEVIVAMIHSHTPIAGVETGIPSSSGNHAGGGPGDTVVARNLLNSSAVDPGMLNYIVDIASGNTYEYTAAGPDVRPLGANITKDTVPGRCPR</sequence>
<proteinExistence type="predicted"/>
<keyword evidence="2" id="KW-1185">Reference proteome</keyword>